<keyword evidence="4" id="KW-1185">Reference proteome</keyword>
<comment type="similarity">
    <text evidence="1">Belongs to the cyt1/cyt2 endotoxin family.</text>
</comment>
<evidence type="ECO:0000256" key="2">
    <source>
        <dbReference type="ARBA" id="ARBA00022969"/>
    </source>
</evidence>
<accession>A0ABT5EYH8</accession>
<dbReference type="Pfam" id="PF01338">
    <property type="entry name" value="Bac_thur_toxin"/>
    <property type="match status" value="1"/>
</dbReference>
<proteinExistence type="inferred from homology"/>
<dbReference type="EMBL" id="JAQNDO010000001">
    <property type="protein sequence ID" value="MDC0746414.1"/>
    <property type="molecule type" value="Genomic_DNA"/>
</dbReference>
<dbReference type="InterPro" id="IPR035918">
    <property type="entry name" value="CytB_endotoxin-like_sf"/>
</dbReference>
<keyword evidence="2" id="KW-0749">Sporulation</keyword>
<name>A0ABT5EYH8_9BACT</name>
<evidence type="ECO:0000256" key="1">
    <source>
        <dbReference type="ARBA" id="ARBA00009676"/>
    </source>
</evidence>
<protein>
    <submittedName>
        <fullName evidence="3">Uncharacterized protein</fullName>
    </submittedName>
</protein>
<evidence type="ECO:0000313" key="3">
    <source>
        <dbReference type="EMBL" id="MDC0746414.1"/>
    </source>
</evidence>
<dbReference type="Gene3D" id="3.40.198.10">
    <property type="entry name" value="Delta-endotoxin CytB-like"/>
    <property type="match status" value="1"/>
</dbReference>
<organism evidence="3 4">
    <name type="scientific">Polyangium mundeleinium</name>
    <dbReference type="NCBI Taxonomy" id="2995306"/>
    <lineage>
        <taxon>Bacteria</taxon>
        <taxon>Pseudomonadati</taxon>
        <taxon>Myxococcota</taxon>
        <taxon>Polyangia</taxon>
        <taxon>Polyangiales</taxon>
        <taxon>Polyangiaceae</taxon>
        <taxon>Polyangium</taxon>
    </lineage>
</organism>
<dbReference type="SUPFAM" id="SSF55676">
    <property type="entry name" value="CytB endotoxin-like"/>
    <property type="match status" value="1"/>
</dbReference>
<dbReference type="RefSeq" id="WP_271924796.1">
    <property type="nucleotide sequence ID" value="NZ_JAQNDO010000001.1"/>
</dbReference>
<sequence length="238" mass="25854">MKILMDLAEVAGSSSPFAPRRSAEYVRGHATGETKMSTVKHDQVMAIPPPMQKETERHRFKLITDGDIAPQDVSQINESISSAIGADLKLDTDRLLDIIQKDPNTTIKGTFNHKATGFKGSVKEVVDQVAAAMKVAFSGSTPSLVEKLDAALVKVFTSLAEQEGAAYLFFSPHGSSTTYRYMLLGLAKSAQSPLRIGALLAFEITIDKKKEDVLELMLSDKATFDVQVLGPIWATLLV</sequence>
<dbReference type="InterPro" id="IPR001615">
    <property type="entry name" value="Endotoxin_CytB"/>
</dbReference>
<dbReference type="Proteomes" id="UP001221411">
    <property type="component" value="Unassembled WGS sequence"/>
</dbReference>
<comment type="caution">
    <text evidence="3">The sequence shown here is derived from an EMBL/GenBank/DDBJ whole genome shotgun (WGS) entry which is preliminary data.</text>
</comment>
<evidence type="ECO:0000313" key="4">
    <source>
        <dbReference type="Proteomes" id="UP001221411"/>
    </source>
</evidence>
<gene>
    <name evidence="3" type="ORF">POL67_34110</name>
</gene>
<reference evidence="3 4" key="1">
    <citation type="submission" date="2022-11" db="EMBL/GenBank/DDBJ databases">
        <title>Minimal conservation of predation-associated metabolite biosynthetic gene clusters underscores biosynthetic potential of Myxococcota including descriptions for ten novel species: Archangium lansinium sp. nov., Myxococcus landrumus sp. nov., Nannocystis bai.</title>
        <authorList>
            <person name="Ahearne A."/>
            <person name="Stevens C."/>
            <person name="Dowd S."/>
        </authorList>
    </citation>
    <scope>NUCLEOTIDE SEQUENCE [LARGE SCALE GENOMIC DNA]</scope>
    <source>
        <strain evidence="3 4">RJM3</strain>
    </source>
</reference>